<dbReference type="AlphaFoldDB" id="A0A975PH52"/>
<proteinExistence type="predicted"/>
<dbReference type="Proteomes" id="UP000676169">
    <property type="component" value="Chromosome"/>
</dbReference>
<accession>A0A975PH52</accession>
<keyword evidence="2" id="KW-1185">Reference proteome</keyword>
<evidence type="ECO:0000313" key="2">
    <source>
        <dbReference type="Proteomes" id="UP000676169"/>
    </source>
</evidence>
<gene>
    <name evidence="1" type="ORF">KBB96_01870</name>
</gene>
<reference evidence="1" key="1">
    <citation type="submission" date="2021-04" db="EMBL/GenBank/DDBJ databases">
        <title>Luteolibacter sp. 32A isolated from the skin of an Anderson's salamander (Ambystoma andersonii).</title>
        <authorList>
            <person name="Spergser J."/>
            <person name="Busse H.-J."/>
        </authorList>
    </citation>
    <scope>NUCLEOTIDE SEQUENCE</scope>
    <source>
        <strain evidence="1">32A</strain>
    </source>
</reference>
<organism evidence="1 2">
    <name type="scientific">Luteolibacter ambystomatis</name>
    <dbReference type="NCBI Taxonomy" id="2824561"/>
    <lineage>
        <taxon>Bacteria</taxon>
        <taxon>Pseudomonadati</taxon>
        <taxon>Verrucomicrobiota</taxon>
        <taxon>Verrucomicrobiia</taxon>
        <taxon>Verrucomicrobiales</taxon>
        <taxon>Verrucomicrobiaceae</taxon>
        <taxon>Luteolibacter</taxon>
    </lineage>
</organism>
<evidence type="ECO:0000313" key="1">
    <source>
        <dbReference type="EMBL" id="QUE53260.1"/>
    </source>
</evidence>
<protein>
    <submittedName>
        <fullName evidence="1">Uncharacterized protein</fullName>
    </submittedName>
</protein>
<dbReference type="KEGG" id="lamb:KBB96_01870"/>
<name>A0A975PH52_9BACT</name>
<sequence>MLYPWRMSVTATVFWIGELPSQNNPTPNTKSSWDQAWTSNFGGFDDPEPGSRVADFKTGDFRPKSFSPKLNPFYIALPYNDVISSTFHKPEASRVIPWFGRLNPEPGKTVCKGRWLQIYYNNRSCYAQWEDCGPWVTDDWEYVFGNKPPKNTSNQSAGIDISPSVRDYLGITSGQKVHWRFVEAGQVPYGPWKKYGQDTTDPTLDAQRKYLEYLRKLRDEEFQKKPIGQ</sequence>
<dbReference type="EMBL" id="CP073100">
    <property type="protein sequence ID" value="QUE53260.1"/>
    <property type="molecule type" value="Genomic_DNA"/>
</dbReference>